<evidence type="ECO:0000313" key="2">
    <source>
        <dbReference type="Proteomes" id="UP001524944"/>
    </source>
</evidence>
<comment type="caution">
    <text evidence="1">The sequence shown here is derived from an EMBL/GenBank/DDBJ whole genome shotgun (WGS) entry which is preliminary data.</text>
</comment>
<evidence type="ECO:0000313" key="1">
    <source>
        <dbReference type="EMBL" id="MCR6545713.1"/>
    </source>
</evidence>
<keyword evidence="2" id="KW-1185">Reference proteome</keyword>
<dbReference type="EMBL" id="JANPWE010000004">
    <property type="protein sequence ID" value="MCR6545713.1"/>
    <property type="molecule type" value="Genomic_DNA"/>
</dbReference>
<proteinExistence type="predicted"/>
<sequence length="644" mass="72763">MNIEFHYYAVKYLAEMAGFPATEAQAIAELSQFIDDSQQEIGVTVDPSTLPQEIKERKLYQVTPQGTKVFLPKTAVLSAQNTDYQKDLKNTDSQWKSLIPFHYFPNRALDPEDPETVNYTTSAIRNFADNDLFNTQLVSSIQQYKNEARAKTESSLLRIGILAHILGDSFSYTGFNGLESWRNTARLAEVFVPKTFQHPTADYKPEDLAQNPTVGHACVGSSVDDCGISGVFYHAADPNDTTYSATKTFQSINNILGAGRGLYHYFLLCQGKSPGDYENIWEATITPLLQELTDDWHTPVSDLNDKWQNKTGLTYGYDVNAVRQKIIKPENLYSFVIAVDDLRKCVKKTGPAVKLDPGDEAGTLEIGNLDLRNDHLKVTIRGQVEQTTPLVLQLSLKDKNFPYQQLTAHNDRFPDSSRAKVDLDIPFPKQEGLYNLQATLSDESKQVLTEPLTKNQAVLLESPQLLCRLQPLAPASLRNRFEVTVVNGFDGGWDISYLGNDVYKNAQGNNVLDIYLPVRALITLDKRYSFEQLGDYNLSLNRAGGEPIYHCKNPRFNHFQIRKDDVSTIEIGFDHQWQNQLPADHPDHSGGTAPYQLVLRFSADIRRRDQDDSIPKYRTIHWDSSKVPNQDQAFPQVVFKWPAL</sequence>
<dbReference type="InterPro" id="IPR046653">
    <property type="entry name" value="DUF6765"/>
</dbReference>
<dbReference type="RefSeq" id="WP_257913290.1">
    <property type="nucleotide sequence ID" value="NZ_JANPWE010000004.1"/>
</dbReference>
<name>A0ABT1Y4A8_9FIRM</name>
<dbReference type="Proteomes" id="UP001524944">
    <property type="component" value="Unassembled WGS sequence"/>
</dbReference>
<protein>
    <submittedName>
        <fullName evidence="1">Uncharacterized protein</fullName>
    </submittedName>
</protein>
<organism evidence="1 2">
    <name type="scientific">Dehalobacterium formicoaceticum</name>
    <dbReference type="NCBI Taxonomy" id="51515"/>
    <lineage>
        <taxon>Bacteria</taxon>
        <taxon>Bacillati</taxon>
        <taxon>Bacillota</taxon>
        <taxon>Clostridia</taxon>
        <taxon>Eubacteriales</taxon>
        <taxon>Peptococcaceae</taxon>
        <taxon>Dehalobacterium</taxon>
    </lineage>
</organism>
<gene>
    <name evidence="1" type="ORF">NVS47_09360</name>
</gene>
<dbReference type="Pfam" id="PF20551">
    <property type="entry name" value="DUF6765"/>
    <property type="match status" value="1"/>
</dbReference>
<reference evidence="1 2" key="1">
    <citation type="submission" date="2022-08" db="EMBL/GenBank/DDBJ databases">
        <title>Proteogenomics of the novel Dehalobacterium formicoaceticum strain EZ94 highlights a key role of methyltransferases during anaerobic dichloromethane degradation.</title>
        <authorList>
            <person name="Wasmund K."/>
        </authorList>
    </citation>
    <scope>NUCLEOTIDE SEQUENCE [LARGE SCALE GENOMIC DNA]</scope>
    <source>
        <strain evidence="1 2">EZ94</strain>
    </source>
</reference>
<accession>A0ABT1Y4A8</accession>